<comment type="caution">
    <text evidence="4">The sequence shown here is derived from an EMBL/GenBank/DDBJ whole genome shotgun (WGS) entry which is preliminary data.</text>
</comment>
<evidence type="ECO:0000256" key="2">
    <source>
        <dbReference type="SAM" id="Phobius"/>
    </source>
</evidence>
<feature type="region of interest" description="Disordered" evidence="1">
    <location>
        <begin position="166"/>
        <end position="225"/>
    </location>
</feature>
<keyword evidence="2" id="KW-0472">Membrane</keyword>
<feature type="compositionally biased region" description="Low complexity" evidence="1">
    <location>
        <begin position="175"/>
        <end position="194"/>
    </location>
</feature>
<keyword evidence="5" id="KW-1185">Reference proteome</keyword>
<evidence type="ECO:0000313" key="4">
    <source>
        <dbReference type="EMBL" id="TMW66709.1"/>
    </source>
</evidence>
<accession>A0A8K1CP75</accession>
<proteinExistence type="predicted"/>
<feature type="signal peptide" evidence="3">
    <location>
        <begin position="1"/>
        <end position="21"/>
    </location>
</feature>
<feature type="compositionally biased region" description="Polar residues" evidence="1">
    <location>
        <begin position="306"/>
        <end position="337"/>
    </location>
</feature>
<protein>
    <submittedName>
        <fullName evidence="4">Uncharacterized protein</fullName>
    </submittedName>
</protein>
<dbReference type="Proteomes" id="UP000794436">
    <property type="component" value="Unassembled WGS sequence"/>
</dbReference>
<name>A0A8K1CP75_PYTOL</name>
<organism evidence="4 5">
    <name type="scientific">Pythium oligandrum</name>
    <name type="common">Mycoparasitic fungus</name>
    <dbReference type="NCBI Taxonomy" id="41045"/>
    <lineage>
        <taxon>Eukaryota</taxon>
        <taxon>Sar</taxon>
        <taxon>Stramenopiles</taxon>
        <taxon>Oomycota</taxon>
        <taxon>Peronosporomycetes</taxon>
        <taxon>Pythiales</taxon>
        <taxon>Pythiaceae</taxon>
        <taxon>Pythium</taxon>
    </lineage>
</organism>
<feature type="chain" id="PRO_5035481107" evidence="3">
    <location>
        <begin position="22"/>
        <end position="337"/>
    </location>
</feature>
<gene>
    <name evidence="4" type="ORF">Poli38472_014021</name>
</gene>
<sequence>MSPSRWTLLLAATALFTVTTAENQCCAKCLSQTDPKATTVTYDPIVYKQCSDAKGICCFGCDFVHGNPVFDGVTYNSDGDSEATANRRVTVSFREVSRVTYDFLVENQAKKSFVGNRSTEATKEGDSFVICPRGLGTIAFRGWGDDSCTQVTQEYTIEVTKVDSSASCDAGTVKPPDSSTPSTSSTPSSSKPASNVPVDAASSGTGKTGSNDVEHCSDTRGTKRTREDGTQFCECVGDWRNPPYCDQYSWTKTIITILGAIAAVLSIAFTVRAYIKSKKSEKERDADVDLDVVSEQEVESMRVSPSKRSMASNSVISTSNNNRSSMTPITASRETSL</sequence>
<keyword evidence="2" id="KW-1133">Transmembrane helix</keyword>
<evidence type="ECO:0000256" key="1">
    <source>
        <dbReference type="SAM" id="MobiDB-lite"/>
    </source>
</evidence>
<dbReference type="OrthoDB" id="165805at2759"/>
<evidence type="ECO:0000256" key="3">
    <source>
        <dbReference type="SAM" id="SignalP"/>
    </source>
</evidence>
<feature type="transmembrane region" description="Helical" evidence="2">
    <location>
        <begin position="254"/>
        <end position="275"/>
    </location>
</feature>
<feature type="region of interest" description="Disordered" evidence="1">
    <location>
        <begin position="295"/>
        <end position="337"/>
    </location>
</feature>
<feature type="compositionally biased region" description="Basic and acidic residues" evidence="1">
    <location>
        <begin position="212"/>
        <end position="225"/>
    </location>
</feature>
<keyword evidence="3" id="KW-0732">Signal</keyword>
<reference evidence="4" key="1">
    <citation type="submission" date="2019-03" db="EMBL/GenBank/DDBJ databases">
        <title>Long read genome sequence of the mycoparasitic Pythium oligandrum ATCC 38472 isolated from sugarbeet rhizosphere.</title>
        <authorList>
            <person name="Gaulin E."/>
        </authorList>
    </citation>
    <scope>NUCLEOTIDE SEQUENCE</scope>
    <source>
        <strain evidence="4">ATCC 38472_TT</strain>
    </source>
</reference>
<dbReference type="EMBL" id="SPLM01000007">
    <property type="protein sequence ID" value="TMW66709.1"/>
    <property type="molecule type" value="Genomic_DNA"/>
</dbReference>
<keyword evidence="2" id="KW-0812">Transmembrane</keyword>
<evidence type="ECO:0000313" key="5">
    <source>
        <dbReference type="Proteomes" id="UP000794436"/>
    </source>
</evidence>
<feature type="compositionally biased region" description="Polar residues" evidence="1">
    <location>
        <begin position="202"/>
        <end position="211"/>
    </location>
</feature>
<dbReference type="AlphaFoldDB" id="A0A8K1CP75"/>